<dbReference type="EMBL" id="PUGF01000001">
    <property type="protein sequence ID" value="PRC94816.1"/>
    <property type="molecule type" value="Genomic_DNA"/>
</dbReference>
<dbReference type="Proteomes" id="UP000237839">
    <property type="component" value="Unassembled WGS sequence"/>
</dbReference>
<dbReference type="SUPFAM" id="SSF46626">
    <property type="entry name" value="Cytochrome c"/>
    <property type="match status" value="1"/>
</dbReference>
<dbReference type="GO" id="GO:0020037">
    <property type="term" value="F:heme binding"/>
    <property type="evidence" value="ECO:0007669"/>
    <property type="project" value="InterPro"/>
</dbReference>
<dbReference type="OrthoDB" id="9811281at2"/>
<dbReference type="InterPro" id="IPR036909">
    <property type="entry name" value="Cyt_c-like_dom_sf"/>
</dbReference>
<name>A0A2S9H4L6_9BURK</name>
<sequence>MKPVTLLFAIIGLTAGSSFALDIELPAETAAYRPSDMPGYQLVQNNCMTCHSAQYVLSQPPSSPRSYWVATVKKMKKPFAAPIPDEEMPAIVDYLVKNYGNEKPVASVDSSKK</sequence>
<comment type="caution">
    <text evidence="2">The sequence shown here is derived from an EMBL/GenBank/DDBJ whole genome shotgun (WGS) entry which is preliminary data.</text>
</comment>
<protein>
    <recommendedName>
        <fullName evidence="4">Sulfite dehydrogenase (Cytochrome) subunit SorB</fullName>
    </recommendedName>
</protein>
<dbReference type="RefSeq" id="WP_105529743.1">
    <property type="nucleotide sequence ID" value="NZ_PUGF01000001.1"/>
</dbReference>
<gene>
    <name evidence="2" type="ORF">S2091_0011</name>
</gene>
<organism evidence="2 3">
    <name type="scientific">Solimicrobium silvestre</name>
    <dbReference type="NCBI Taxonomy" id="2099400"/>
    <lineage>
        <taxon>Bacteria</taxon>
        <taxon>Pseudomonadati</taxon>
        <taxon>Pseudomonadota</taxon>
        <taxon>Betaproteobacteria</taxon>
        <taxon>Burkholderiales</taxon>
        <taxon>Oxalobacteraceae</taxon>
        <taxon>Solimicrobium</taxon>
    </lineage>
</organism>
<feature type="signal peptide" evidence="1">
    <location>
        <begin position="1"/>
        <end position="20"/>
    </location>
</feature>
<dbReference type="GO" id="GO:0009055">
    <property type="term" value="F:electron transfer activity"/>
    <property type="evidence" value="ECO:0007669"/>
    <property type="project" value="InterPro"/>
</dbReference>
<accession>A0A2S9H4L6</accession>
<evidence type="ECO:0000256" key="1">
    <source>
        <dbReference type="SAM" id="SignalP"/>
    </source>
</evidence>
<dbReference type="Gene3D" id="1.10.760.10">
    <property type="entry name" value="Cytochrome c-like domain"/>
    <property type="match status" value="1"/>
</dbReference>
<feature type="chain" id="PRO_5015559798" description="Sulfite dehydrogenase (Cytochrome) subunit SorB" evidence="1">
    <location>
        <begin position="21"/>
        <end position="113"/>
    </location>
</feature>
<keyword evidence="3" id="KW-1185">Reference proteome</keyword>
<evidence type="ECO:0008006" key="4">
    <source>
        <dbReference type="Google" id="ProtNLM"/>
    </source>
</evidence>
<proteinExistence type="predicted"/>
<evidence type="ECO:0000313" key="2">
    <source>
        <dbReference type="EMBL" id="PRC94816.1"/>
    </source>
</evidence>
<reference evidence="2 3" key="1">
    <citation type="submission" date="2018-02" db="EMBL/GenBank/DDBJ databases">
        <title>Solimicrobium silvestre gen. nov., sp. nov., isolated from alpine forest soil.</title>
        <authorList>
            <person name="Margesin R."/>
            <person name="Albuquerque L."/>
            <person name="Zhang D.-C."/>
            <person name="Froufe H.J.C."/>
            <person name="Severino R."/>
            <person name="Roxo I."/>
            <person name="Egas C."/>
            <person name="Da Costa M.S."/>
        </authorList>
    </citation>
    <scope>NUCLEOTIDE SEQUENCE [LARGE SCALE GENOMIC DNA]</scope>
    <source>
        <strain evidence="2 3">S20-91</strain>
    </source>
</reference>
<evidence type="ECO:0000313" key="3">
    <source>
        <dbReference type="Proteomes" id="UP000237839"/>
    </source>
</evidence>
<keyword evidence="1" id="KW-0732">Signal</keyword>
<dbReference type="AlphaFoldDB" id="A0A2S9H4L6"/>